<dbReference type="InterPro" id="IPR019510">
    <property type="entry name" value="AKAP7-like_phosphoesterase"/>
</dbReference>
<evidence type="ECO:0000313" key="4">
    <source>
        <dbReference type="Proteomes" id="UP001150217"/>
    </source>
</evidence>
<dbReference type="Pfam" id="PF10469">
    <property type="entry name" value="AKAP7_NLS"/>
    <property type="match status" value="1"/>
</dbReference>
<accession>A0ABQ8V4Q0</accession>
<feature type="compositionally biased region" description="Basic and acidic residues" evidence="1">
    <location>
        <begin position="40"/>
        <end position="49"/>
    </location>
</feature>
<feature type="domain" description="A-kinase anchor protein 7-like phosphoesterase" evidence="2">
    <location>
        <begin position="61"/>
        <end position="313"/>
    </location>
</feature>
<reference evidence="3" key="1">
    <citation type="submission" date="2022-08" db="EMBL/GenBank/DDBJ databases">
        <title>A Global Phylogenomic Analysis of the Shiitake Genus Lentinula.</title>
        <authorList>
            <consortium name="DOE Joint Genome Institute"/>
            <person name="Sierra-Patev S."/>
            <person name="Min B."/>
            <person name="Naranjo-Ortiz M."/>
            <person name="Looney B."/>
            <person name="Konkel Z."/>
            <person name="Slot J.C."/>
            <person name="Sakamoto Y."/>
            <person name="Steenwyk J.L."/>
            <person name="Rokas A."/>
            <person name="Carro J."/>
            <person name="Camarero S."/>
            <person name="Ferreira P."/>
            <person name="Molpeceres G."/>
            <person name="Ruiz-Duenas F.J."/>
            <person name="Serrano A."/>
            <person name="Henrissat B."/>
            <person name="Drula E."/>
            <person name="Hughes K.W."/>
            <person name="Mata J.L."/>
            <person name="Ishikawa N.K."/>
            <person name="Vargas-Isla R."/>
            <person name="Ushijima S."/>
            <person name="Smith C.A."/>
            <person name="Ahrendt S."/>
            <person name="Andreopoulos W."/>
            <person name="He G."/>
            <person name="Labutti K."/>
            <person name="Lipzen A."/>
            <person name="Ng V."/>
            <person name="Riley R."/>
            <person name="Sandor L."/>
            <person name="Barry K."/>
            <person name="Martinez A.T."/>
            <person name="Xiao Y."/>
            <person name="Gibbons J.G."/>
            <person name="Terashima K."/>
            <person name="Grigoriev I.V."/>
            <person name="Hibbett D.S."/>
        </authorList>
    </citation>
    <scope>NUCLEOTIDE SEQUENCE</scope>
    <source>
        <strain evidence="3">RHP3577 ss4</strain>
    </source>
</reference>
<keyword evidence="4" id="KW-1185">Reference proteome</keyword>
<comment type="caution">
    <text evidence="3">The sequence shown here is derived from an EMBL/GenBank/DDBJ whole genome shotgun (WGS) entry which is preliminary data.</text>
</comment>
<evidence type="ECO:0000256" key="1">
    <source>
        <dbReference type="SAM" id="MobiDB-lite"/>
    </source>
</evidence>
<sequence length="321" mass="35648">MLNCVNLLIRKRSTFRNMSTVTQPSPSDANSNNRKPRNRWNRDVPRKGFGENISDTGGSRPTHFLCLPLGHHPDLQDKMTRFQSSLLEDSVDGLDPSILIKPRRLHFTLGVMSLSPRSSISSQSTTTVESALTLLRSLQPQLSELCAVGKSGTLQASLERLGAFESNDGARVMWVSPRENEGWPESEEELEERVKLVRVADMVHQAFKDAGYITETRPLKLHCTLINTSYRKPFSRKPQLFSFTDVLASNTLLELRPNGYSTQATSVSSPPESSPDRTTRVALGTYTIPEIQLCAMGSHGPEDEYVSLGSVKFNADVARGE</sequence>
<dbReference type="InterPro" id="IPR009097">
    <property type="entry name" value="Cyclic_Pdiesterase"/>
</dbReference>
<dbReference type="EMBL" id="JANVFT010000078">
    <property type="protein sequence ID" value="KAJ4474177.1"/>
    <property type="molecule type" value="Genomic_DNA"/>
</dbReference>
<protein>
    <submittedName>
        <fullName evidence="3">AKAP7 2'5' RNA ligase-like domain-containing protein</fullName>
    </submittedName>
</protein>
<dbReference type="InterPro" id="IPR009210">
    <property type="entry name" value="ASCC1"/>
</dbReference>
<evidence type="ECO:0000313" key="3">
    <source>
        <dbReference type="EMBL" id="KAJ4474177.1"/>
    </source>
</evidence>
<dbReference type="PANTHER" id="PTHR13360">
    <property type="entry name" value="ACTIVATING SIGNAL COINTEGRATOR 1 COMPLEX SUBUNIT 1"/>
    <property type="match status" value="1"/>
</dbReference>
<dbReference type="Gene3D" id="3.90.1140.10">
    <property type="entry name" value="Cyclic phosphodiesterase"/>
    <property type="match status" value="1"/>
</dbReference>
<gene>
    <name evidence="3" type="ORF">C8R41DRAFT_848199</name>
</gene>
<organism evidence="3 4">
    <name type="scientific">Lentinula lateritia</name>
    <dbReference type="NCBI Taxonomy" id="40482"/>
    <lineage>
        <taxon>Eukaryota</taxon>
        <taxon>Fungi</taxon>
        <taxon>Dikarya</taxon>
        <taxon>Basidiomycota</taxon>
        <taxon>Agaricomycotina</taxon>
        <taxon>Agaricomycetes</taxon>
        <taxon>Agaricomycetidae</taxon>
        <taxon>Agaricales</taxon>
        <taxon>Marasmiineae</taxon>
        <taxon>Omphalotaceae</taxon>
        <taxon>Lentinula</taxon>
    </lineage>
</organism>
<feature type="compositionally biased region" description="Polar residues" evidence="1">
    <location>
        <begin position="17"/>
        <end position="33"/>
    </location>
</feature>
<dbReference type="SUPFAM" id="SSF55144">
    <property type="entry name" value="LigT-like"/>
    <property type="match status" value="1"/>
</dbReference>
<dbReference type="Proteomes" id="UP001150217">
    <property type="component" value="Unassembled WGS sequence"/>
</dbReference>
<feature type="region of interest" description="Disordered" evidence="1">
    <location>
        <begin position="17"/>
        <end position="56"/>
    </location>
</feature>
<evidence type="ECO:0000259" key="2">
    <source>
        <dbReference type="Pfam" id="PF10469"/>
    </source>
</evidence>
<proteinExistence type="predicted"/>
<dbReference type="PANTHER" id="PTHR13360:SF1">
    <property type="entry name" value="ACTIVATING SIGNAL COINTEGRATOR 1 COMPLEX SUBUNIT 1"/>
    <property type="match status" value="1"/>
</dbReference>
<name>A0ABQ8V4Q0_9AGAR</name>